<dbReference type="Gene3D" id="3.90.70.10">
    <property type="entry name" value="Cysteine proteinases"/>
    <property type="match status" value="1"/>
</dbReference>
<sequence length="337" mass="38409">MLRINSWFSSSMRGLSCRMRGLTNYHLSCCVNTLLQTFSATWELADLLDKWEAAGVRADGRNVPLQLKRVLGAMQSNHHLPSPHHDFLHCLDRNNVRLHTQHDADEVFLFILNCIQQQMDDKSLAFQICSLYKISVETHLQCLECSSVQTETSYLLNMPLHIKDSHNSLEGCMKSFFEHHELKGRNCCFCAQCGRKTPSKQGVKLLSLPPVLCMHLKRFRNSHGFTQKLNCQVTFPETLDLSETVKEAFSTNFVQNGCTYTLYAVVVHSGTAMMGHYTAFVRPRGTQCWYHADDSHVVEVSWKEVQTVYGGRGLGQTAYMLMYRRDEQPEGEQASSS</sequence>
<dbReference type="PANTHER" id="PTHR24006:SF796">
    <property type="entry name" value="UBL CARBOXYL-TERMINAL HYDROLASE 18-RELATED"/>
    <property type="match status" value="1"/>
</dbReference>
<dbReference type="InterPro" id="IPR018200">
    <property type="entry name" value="USP_CS"/>
</dbReference>
<dbReference type="PROSITE" id="PS00973">
    <property type="entry name" value="USP_2"/>
    <property type="match status" value="1"/>
</dbReference>
<dbReference type="Ensembl" id="ENSSORT00005016666.1">
    <property type="protein sequence ID" value="ENSSORP00005016159.1"/>
    <property type="gene ID" value="ENSSORG00005008182.1"/>
</dbReference>
<proteinExistence type="predicted"/>
<evidence type="ECO:0000259" key="1">
    <source>
        <dbReference type="PROSITE" id="PS50235"/>
    </source>
</evidence>
<dbReference type="Pfam" id="PF00443">
    <property type="entry name" value="UCH"/>
    <property type="match status" value="1"/>
</dbReference>
<dbReference type="GO" id="GO:0004843">
    <property type="term" value="F:cysteine-type deubiquitinase activity"/>
    <property type="evidence" value="ECO:0007669"/>
    <property type="project" value="InterPro"/>
</dbReference>
<evidence type="ECO:0000313" key="3">
    <source>
        <dbReference type="Proteomes" id="UP000472271"/>
    </source>
</evidence>
<dbReference type="PANTHER" id="PTHR24006">
    <property type="entry name" value="UBIQUITIN CARBOXYL-TERMINAL HYDROLASE"/>
    <property type="match status" value="1"/>
</dbReference>
<accession>A0A672ZH90</accession>
<gene>
    <name evidence="2" type="primary">usp18</name>
</gene>
<dbReference type="GO" id="GO:0005829">
    <property type="term" value="C:cytosol"/>
    <property type="evidence" value="ECO:0007669"/>
    <property type="project" value="TreeGrafter"/>
</dbReference>
<reference evidence="2" key="2">
    <citation type="submission" date="2025-08" db="UniProtKB">
        <authorList>
            <consortium name="Ensembl"/>
        </authorList>
    </citation>
    <scope>IDENTIFICATION</scope>
</reference>
<dbReference type="SUPFAM" id="SSF54001">
    <property type="entry name" value="Cysteine proteinases"/>
    <property type="match status" value="1"/>
</dbReference>
<dbReference type="CDD" id="cd02257">
    <property type="entry name" value="Peptidase_C19"/>
    <property type="match status" value="1"/>
</dbReference>
<keyword evidence="3" id="KW-1185">Reference proteome</keyword>
<dbReference type="InterPro" id="IPR001394">
    <property type="entry name" value="Peptidase_C19_UCH"/>
</dbReference>
<dbReference type="FunCoup" id="A0A672ZH90">
    <property type="interactions" value="595"/>
</dbReference>
<dbReference type="InterPro" id="IPR050164">
    <property type="entry name" value="Peptidase_C19"/>
</dbReference>
<dbReference type="InParanoid" id="A0A672ZH90"/>
<dbReference type="AlphaFoldDB" id="A0A672ZH90"/>
<dbReference type="CTD" id="11274"/>
<dbReference type="GeneID" id="115429049"/>
<dbReference type="GO" id="GO:0005634">
    <property type="term" value="C:nucleus"/>
    <property type="evidence" value="ECO:0007669"/>
    <property type="project" value="TreeGrafter"/>
</dbReference>
<protein>
    <recommendedName>
        <fullName evidence="1">USP domain-containing protein</fullName>
    </recommendedName>
</protein>
<name>A0A672ZH90_9TELE</name>
<dbReference type="GO" id="GO:0016579">
    <property type="term" value="P:protein deubiquitination"/>
    <property type="evidence" value="ECO:0007669"/>
    <property type="project" value="InterPro"/>
</dbReference>
<reference evidence="2" key="1">
    <citation type="submission" date="2019-06" db="EMBL/GenBank/DDBJ databases">
        <authorList>
            <consortium name="Wellcome Sanger Institute Data Sharing"/>
        </authorList>
    </citation>
    <scope>NUCLEOTIDE SEQUENCE [LARGE SCALE GENOMIC DNA]</scope>
</reference>
<dbReference type="RefSeq" id="XP_030004144.1">
    <property type="nucleotide sequence ID" value="XM_030148284.1"/>
</dbReference>
<dbReference type="FunFam" id="3.90.70.10:FF:000167">
    <property type="entry name" value="Ubiquitin specific peptidase 18"/>
    <property type="match status" value="1"/>
</dbReference>
<evidence type="ECO:0000313" key="2">
    <source>
        <dbReference type="Ensembl" id="ENSSORP00005016159.1"/>
    </source>
</evidence>
<dbReference type="OrthoDB" id="292964at2759"/>
<dbReference type="PROSITE" id="PS50235">
    <property type="entry name" value="USP_3"/>
    <property type="match status" value="1"/>
</dbReference>
<reference evidence="2" key="3">
    <citation type="submission" date="2025-09" db="UniProtKB">
        <authorList>
            <consortium name="Ensembl"/>
        </authorList>
    </citation>
    <scope>IDENTIFICATION</scope>
</reference>
<organism evidence="2 3">
    <name type="scientific">Sphaeramia orbicularis</name>
    <name type="common">orbiculate cardinalfish</name>
    <dbReference type="NCBI Taxonomy" id="375764"/>
    <lineage>
        <taxon>Eukaryota</taxon>
        <taxon>Metazoa</taxon>
        <taxon>Chordata</taxon>
        <taxon>Craniata</taxon>
        <taxon>Vertebrata</taxon>
        <taxon>Euteleostomi</taxon>
        <taxon>Actinopterygii</taxon>
        <taxon>Neopterygii</taxon>
        <taxon>Teleostei</taxon>
        <taxon>Neoteleostei</taxon>
        <taxon>Acanthomorphata</taxon>
        <taxon>Gobiaria</taxon>
        <taxon>Kurtiformes</taxon>
        <taxon>Apogonoidei</taxon>
        <taxon>Apogonidae</taxon>
        <taxon>Apogoninae</taxon>
        <taxon>Sphaeramia</taxon>
    </lineage>
</organism>
<dbReference type="InterPro" id="IPR028889">
    <property type="entry name" value="USP"/>
</dbReference>
<dbReference type="InterPro" id="IPR038765">
    <property type="entry name" value="Papain-like_cys_pep_sf"/>
</dbReference>
<feature type="domain" description="USP" evidence="1">
    <location>
        <begin position="20"/>
        <end position="326"/>
    </location>
</feature>
<dbReference type="Proteomes" id="UP000472271">
    <property type="component" value="Chromosome 12"/>
</dbReference>